<gene>
    <name evidence="3" type="ORF">GCM10022278_19210</name>
</gene>
<protein>
    <recommendedName>
        <fullName evidence="5">Bacterial OB-fold domain-containing protein</fullName>
    </recommendedName>
</protein>
<proteinExistence type="predicted"/>
<evidence type="ECO:0000256" key="1">
    <source>
        <dbReference type="ARBA" id="ARBA00022729"/>
    </source>
</evidence>
<organism evidence="3 4">
    <name type="scientific">Allohahella marinimesophila</name>
    <dbReference type="NCBI Taxonomy" id="1054972"/>
    <lineage>
        <taxon>Bacteria</taxon>
        <taxon>Pseudomonadati</taxon>
        <taxon>Pseudomonadota</taxon>
        <taxon>Gammaproteobacteria</taxon>
        <taxon>Oceanospirillales</taxon>
        <taxon>Hahellaceae</taxon>
        <taxon>Allohahella</taxon>
    </lineage>
</organism>
<sequence length="134" mass="14936">MNRTIPLSLMLILAPAHALAEFVGAGAVEAGTTVEKVIEERGEDRDVSLTGFLVKQIDDEHYWFKDHTGDMKVEIDEAVFSGTEVTPEMKVRITGEVELDFEEVRIDVGSLQVIDEGLPTRQQPVLGRDRELDI</sequence>
<feature type="signal peptide" evidence="2">
    <location>
        <begin position="1"/>
        <end position="20"/>
    </location>
</feature>
<accession>A0ABP7P858</accession>
<dbReference type="Pfam" id="PF04076">
    <property type="entry name" value="BOF"/>
    <property type="match status" value="1"/>
</dbReference>
<dbReference type="InterPro" id="IPR005220">
    <property type="entry name" value="CarO-like"/>
</dbReference>
<dbReference type="EMBL" id="BAABBO010000009">
    <property type="protein sequence ID" value="GAA3961306.1"/>
    <property type="molecule type" value="Genomic_DNA"/>
</dbReference>
<dbReference type="Proteomes" id="UP001501337">
    <property type="component" value="Unassembled WGS sequence"/>
</dbReference>
<comment type="caution">
    <text evidence="3">The sequence shown here is derived from an EMBL/GenBank/DDBJ whole genome shotgun (WGS) entry which is preliminary data.</text>
</comment>
<dbReference type="SUPFAM" id="SSF101756">
    <property type="entry name" value="Hypothetical protein YgiW"/>
    <property type="match status" value="1"/>
</dbReference>
<reference evidence="4" key="1">
    <citation type="journal article" date="2019" name="Int. J. Syst. Evol. Microbiol.">
        <title>The Global Catalogue of Microorganisms (GCM) 10K type strain sequencing project: providing services to taxonomists for standard genome sequencing and annotation.</title>
        <authorList>
            <consortium name="The Broad Institute Genomics Platform"/>
            <consortium name="The Broad Institute Genome Sequencing Center for Infectious Disease"/>
            <person name="Wu L."/>
            <person name="Ma J."/>
        </authorList>
    </citation>
    <scope>NUCLEOTIDE SEQUENCE [LARGE SCALE GENOMIC DNA]</scope>
    <source>
        <strain evidence="4">JCM 17555</strain>
    </source>
</reference>
<name>A0ABP7P858_9GAMM</name>
<dbReference type="NCBIfam" id="NF033674">
    <property type="entry name" value="stress_OB_fold"/>
    <property type="match status" value="1"/>
</dbReference>
<feature type="chain" id="PRO_5046929744" description="Bacterial OB-fold domain-containing protein" evidence="2">
    <location>
        <begin position="21"/>
        <end position="134"/>
    </location>
</feature>
<evidence type="ECO:0000313" key="3">
    <source>
        <dbReference type="EMBL" id="GAA3961306.1"/>
    </source>
</evidence>
<keyword evidence="4" id="KW-1185">Reference proteome</keyword>
<dbReference type="PANTHER" id="PTHR36571">
    <property type="entry name" value="PROTEIN YGIW"/>
    <property type="match status" value="1"/>
</dbReference>
<dbReference type="RefSeq" id="WP_344805704.1">
    <property type="nucleotide sequence ID" value="NZ_BAABBO010000009.1"/>
</dbReference>
<evidence type="ECO:0000256" key="2">
    <source>
        <dbReference type="SAM" id="SignalP"/>
    </source>
</evidence>
<evidence type="ECO:0008006" key="5">
    <source>
        <dbReference type="Google" id="ProtNLM"/>
    </source>
</evidence>
<dbReference type="PANTHER" id="PTHR36571:SF1">
    <property type="entry name" value="PROTEIN YGIW"/>
    <property type="match status" value="1"/>
</dbReference>
<dbReference type="InterPro" id="IPR036700">
    <property type="entry name" value="BOBF_sf"/>
</dbReference>
<dbReference type="Gene3D" id="2.40.50.200">
    <property type="entry name" value="Bacterial OB-fold"/>
    <property type="match status" value="1"/>
</dbReference>
<evidence type="ECO:0000313" key="4">
    <source>
        <dbReference type="Proteomes" id="UP001501337"/>
    </source>
</evidence>
<keyword evidence="1 2" id="KW-0732">Signal</keyword>